<reference evidence="1" key="1">
    <citation type="journal article" date="2020" name="Stud. Mycol.">
        <title>101 Dothideomycetes genomes: a test case for predicting lifestyles and emergence of pathogens.</title>
        <authorList>
            <person name="Haridas S."/>
            <person name="Albert R."/>
            <person name="Binder M."/>
            <person name="Bloem J."/>
            <person name="Labutti K."/>
            <person name="Salamov A."/>
            <person name="Andreopoulos B."/>
            <person name="Baker S."/>
            <person name="Barry K."/>
            <person name="Bills G."/>
            <person name="Bluhm B."/>
            <person name="Cannon C."/>
            <person name="Castanera R."/>
            <person name="Culley D."/>
            <person name="Daum C."/>
            <person name="Ezra D."/>
            <person name="Gonzalez J."/>
            <person name="Henrissat B."/>
            <person name="Kuo A."/>
            <person name="Liang C."/>
            <person name="Lipzen A."/>
            <person name="Lutzoni F."/>
            <person name="Magnuson J."/>
            <person name="Mondo S."/>
            <person name="Nolan M."/>
            <person name="Ohm R."/>
            <person name="Pangilinan J."/>
            <person name="Park H.-J."/>
            <person name="Ramirez L."/>
            <person name="Alfaro M."/>
            <person name="Sun H."/>
            <person name="Tritt A."/>
            <person name="Yoshinaga Y."/>
            <person name="Zwiers L.-H."/>
            <person name="Turgeon B."/>
            <person name="Goodwin S."/>
            <person name="Spatafora J."/>
            <person name="Crous P."/>
            <person name="Grigoriev I."/>
        </authorList>
    </citation>
    <scope>NUCLEOTIDE SEQUENCE</scope>
    <source>
        <strain evidence="1">ATCC 200398</strain>
    </source>
</reference>
<dbReference type="Proteomes" id="UP000799755">
    <property type="component" value="Unassembled WGS sequence"/>
</dbReference>
<evidence type="ECO:0000313" key="2">
    <source>
        <dbReference type="Proteomes" id="UP000799755"/>
    </source>
</evidence>
<dbReference type="EMBL" id="MU003518">
    <property type="protein sequence ID" value="KAF2467859.1"/>
    <property type="molecule type" value="Genomic_DNA"/>
</dbReference>
<name>A0ACB6QLK3_9PLEO</name>
<evidence type="ECO:0000313" key="1">
    <source>
        <dbReference type="EMBL" id="KAF2467859.1"/>
    </source>
</evidence>
<keyword evidence="2" id="KW-1185">Reference proteome</keyword>
<proteinExistence type="predicted"/>
<protein>
    <submittedName>
        <fullName evidence="1">Uncharacterized protein</fullName>
    </submittedName>
</protein>
<comment type="caution">
    <text evidence="1">The sequence shown here is derived from an EMBL/GenBank/DDBJ whole genome shotgun (WGS) entry which is preliminary data.</text>
</comment>
<accession>A0ACB6QLK3</accession>
<sequence length="458" mass="52022">MATATASKIHLVPELLNKATFSVPGVSKESAETTNRLLQENHEKYHIFFNQSGFHNHIAHHLLTIYALGASPSELKKAYDNNASYQRPPVALEPAVVADMHVPERYKSYLGDEKYYHDFLVYFKDEIEKKGWQEVVNDYVFKGDERADDMLVRMFGGFLHPLIHLGFGIEFQQPAIIAEALAQAAVHGAWMGAFFHGCEATTWANSPDRRSEKTIIQLLDEIRGDEKLREAPHWGDGNKIRDGIFQRGKEEMIRIASQYFAVEEELDKKVAEMVDAVVYYTAAAQHPPSIPKIDFFYMHCVNSSIFFFSLLSPSQTWLSTPAKIRLLEWKVRADLAMYASRRSPPLLLEEITEYIPMNKNPQTKDIDFWANIFSRARRFEDDGHASKLIRALAKGENVCVKFEGREGFVVQGTMWKKVASMVMDSVEAGGPSWVRGAGFEEAWEEVPLREAPGDGVRL</sequence>
<gene>
    <name evidence="1" type="ORF">BDR25DRAFT_291277</name>
</gene>
<organism evidence="1 2">
    <name type="scientific">Lindgomyces ingoldianus</name>
    <dbReference type="NCBI Taxonomy" id="673940"/>
    <lineage>
        <taxon>Eukaryota</taxon>
        <taxon>Fungi</taxon>
        <taxon>Dikarya</taxon>
        <taxon>Ascomycota</taxon>
        <taxon>Pezizomycotina</taxon>
        <taxon>Dothideomycetes</taxon>
        <taxon>Pleosporomycetidae</taxon>
        <taxon>Pleosporales</taxon>
        <taxon>Lindgomycetaceae</taxon>
        <taxon>Lindgomyces</taxon>
    </lineage>
</organism>